<keyword evidence="6 8" id="KW-0560">Oxidoreductase</keyword>
<organism evidence="9 10">
    <name type="scientific">Heliorestis acidaminivorans</name>
    <dbReference type="NCBI Taxonomy" id="553427"/>
    <lineage>
        <taxon>Bacteria</taxon>
        <taxon>Bacillati</taxon>
        <taxon>Bacillota</taxon>
        <taxon>Clostridia</taxon>
        <taxon>Eubacteriales</taxon>
        <taxon>Heliobacteriaceae</taxon>
        <taxon>Heliorestis</taxon>
    </lineage>
</organism>
<dbReference type="RefSeq" id="WP_151620843.1">
    <property type="nucleotide sequence ID" value="NZ_WBXO01000009.1"/>
</dbReference>
<keyword evidence="4 8" id="KW-0285">Flavoprotein</keyword>
<dbReference type="GO" id="GO:0005829">
    <property type="term" value="C:cytosol"/>
    <property type="evidence" value="ECO:0007669"/>
    <property type="project" value="TreeGrafter"/>
</dbReference>
<dbReference type="GO" id="GO:0106312">
    <property type="term" value="F:methylenetetrahydrofolate reductase (NADH) activity"/>
    <property type="evidence" value="ECO:0007669"/>
    <property type="project" value="UniProtKB-EC"/>
</dbReference>
<proteinExistence type="inferred from homology"/>
<evidence type="ECO:0000313" key="10">
    <source>
        <dbReference type="Proteomes" id="UP000468766"/>
    </source>
</evidence>
<dbReference type="InterPro" id="IPR003171">
    <property type="entry name" value="Mehydrof_redctse-like"/>
</dbReference>
<dbReference type="GO" id="GO:0071949">
    <property type="term" value="F:FAD binding"/>
    <property type="evidence" value="ECO:0007669"/>
    <property type="project" value="TreeGrafter"/>
</dbReference>
<keyword evidence="5 8" id="KW-0274">FAD</keyword>
<dbReference type="AlphaFoldDB" id="A0A6I0EYW9"/>
<keyword evidence="10" id="KW-1185">Reference proteome</keyword>
<gene>
    <name evidence="9" type="ORF">F9B85_10920</name>
</gene>
<comment type="caution">
    <text evidence="9">The sequence shown here is derived from an EMBL/GenBank/DDBJ whole genome shotgun (WGS) entry which is preliminary data.</text>
</comment>
<dbReference type="PANTHER" id="PTHR45754:SF3">
    <property type="entry name" value="METHYLENETETRAHYDROFOLATE REDUCTASE (NADPH)"/>
    <property type="match status" value="1"/>
</dbReference>
<evidence type="ECO:0000256" key="7">
    <source>
        <dbReference type="ARBA" id="ARBA00048628"/>
    </source>
</evidence>
<name>A0A6I0EYW9_9FIRM</name>
<evidence type="ECO:0000256" key="2">
    <source>
        <dbReference type="ARBA" id="ARBA00004777"/>
    </source>
</evidence>
<dbReference type="InterPro" id="IPR029041">
    <property type="entry name" value="FAD-linked_oxidoreductase-like"/>
</dbReference>
<dbReference type="UniPathway" id="UPA00193"/>
<dbReference type="GO" id="GO:0009086">
    <property type="term" value="P:methionine biosynthetic process"/>
    <property type="evidence" value="ECO:0007669"/>
    <property type="project" value="TreeGrafter"/>
</dbReference>
<dbReference type="Gene3D" id="3.20.20.220">
    <property type="match status" value="1"/>
</dbReference>
<comment type="cofactor">
    <cofactor evidence="1 8">
        <name>FAD</name>
        <dbReference type="ChEBI" id="CHEBI:57692"/>
    </cofactor>
</comment>
<dbReference type="SUPFAM" id="SSF51730">
    <property type="entry name" value="FAD-linked oxidoreductase"/>
    <property type="match status" value="1"/>
</dbReference>
<evidence type="ECO:0000256" key="1">
    <source>
        <dbReference type="ARBA" id="ARBA00001974"/>
    </source>
</evidence>
<evidence type="ECO:0000256" key="3">
    <source>
        <dbReference type="ARBA" id="ARBA00006743"/>
    </source>
</evidence>
<comment type="catalytic activity">
    <reaction evidence="7">
        <text>(6S)-5-methyl-5,6,7,8-tetrahydrofolate + NAD(+) = (6R)-5,10-methylene-5,6,7,8-tetrahydrofolate + NADH + H(+)</text>
        <dbReference type="Rhea" id="RHEA:19821"/>
        <dbReference type="ChEBI" id="CHEBI:15378"/>
        <dbReference type="ChEBI" id="CHEBI:15636"/>
        <dbReference type="ChEBI" id="CHEBI:18608"/>
        <dbReference type="ChEBI" id="CHEBI:57540"/>
        <dbReference type="ChEBI" id="CHEBI:57945"/>
        <dbReference type="EC" id="1.5.1.54"/>
    </reaction>
    <physiologicalReaction direction="right-to-left" evidence="7">
        <dbReference type="Rhea" id="RHEA:19823"/>
    </physiologicalReaction>
</comment>
<accession>A0A6I0EYW9</accession>
<evidence type="ECO:0000256" key="4">
    <source>
        <dbReference type="ARBA" id="ARBA00022630"/>
    </source>
</evidence>
<comment type="similarity">
    <text evidence="3 8">Belongs to the methylenetetrahydrofolate reductase family.</text>
</comment>
<dbReference type="GO" id="GO:0035999">
    <property type="term" value="P:tetrahydrofolate interconversion"/>
    <property type="evidence" value="ECO:0007669"/>
    <property type="project" value="UniProtKB-UniPathway"/>
</dbReference>
<dbReference type="EMBL" id="WBXO01000009">
    <property type="protein sequence ID" value="KAB2951796.1"/>
    <property type="molecule type" value="Genomic_DNA"/>
</dbReference>
<dbReference type="PANTHER" id="PTHR45754">
    <property type="entry name" value="METHYLENETETRAHYDROFOLATE REDUCTASE"/>
    <property type="match status" value="1"/>
</dbReference>
<comment type="pathway">
    <text evidence="2 8">One-carbon metabolism; tetrahydrofolate interconversion.</text>
</comment>
<reference evidence="9 10" key="1">
    <citation type="submission" date="2019-10" db="EMBL/GenBank/DDBJ databases">
        <title>Whole-genome sequence of the extremophile Heliorestis acidaminivorans DSM 24790.</title>
        <authorList>
            <person name="Kyndt J.A."/>
            <person name="Meyer T.E."/>
        </authorList>
    </citation>
    <scope>NUCLEOTIDE SEQUENCE [LARGE SCALE GENOMIC DNA]</scope>
    <source>
        <strain evidence="9 10">DSM 24790</strain>
    </source>
</reference>
<evidence type="ECO:0000313" key="9">
    <source>
        <dbReference type="EMBL" id="KAB2951796.1"/>
    </source>
</evidence>
<evidence type="ECO:0000256" key="6">
    <source>
        <dbReference type="ARBA" id="ARBA00023002"/>
    </source>
</evidence>
<dbReference type="Proteomes" id="UP000468766">
    <property type="component" value="Unassembled WGS sequence"/>
</dbReference>
<dbReference type="OrthoDB" id="9803687at2"/>
<evidence type="ECO:0000256" key="8">
    <source>
        <dbReference type="RuleBase" id="RU003862"/>
    </source>
</evidence>
<protein>
    <recommendedName>
        <fullName evidence="8">Methylenetetrahydrofolate reductase</fullName>
    </recommendedName>
</protein>
<dbReference type="Pfam" id="PF02219">
    <property type="entry name" value="MTHFR"/>
    <property type="match status" value="1"/>
</dbReference>
<sequence length="247" mass="28919">MTRIVVELVPRSEEVLRLDLDTIKNHFPTVEGINIPELLRFEMRSWDACAIVKDYYQKAIPHIRSIDINPQEPLPMAQRIRELEVKEVLVVTGDPPADMRSKVYPCNSIDMIKKFKQELPDVKVYAAIDPYRKSIYKEADYIKRKIDAGADGFFTQPFFDLRLMEIYGELFQGTDVYWGLSPVTSEKSVTYWETKNHVVFPRDFKPTLEWNVDFARKALQFARQQEGNIYFMPIRVDVKSYLQGILD</sequence>
<evidence type="ECO:0000256" key="5">
    <source>
        <dbReference type="ARBA" id="ARBA00022827"/>
    </source>
</evidence>